<evidence type="ECO:0000313" key="2">
    <source>
        <dbReference type="EMBL" id="CAG6684199.1"/>
    </source>
</evidence>
<dbReference type="AlphaFoldDB" id="A0A8D8X716"/>
<dbReference type="EMBL" id="HBUF01266247">
    <property type="protein sequence ID" value="CAG6684197.1"/>
    <property type="molecule type" value="Transcribed_RNA"/>
</dbReference>
<dbReference type="InterPro" id="IPR012337">
    <property type="entry name" value="RNaseH-like_sf"/>
</dbReference>
<feature type="domain" description="RNase H type-1" evidence="1">
    <location>
        <begin position="190"/>
        <end position="317"/>
    </location>
</feature>
<dbReference type="InterPro" id="IPR036397">
    <property type="entry name" value="RNaseH_sf"/>
</dbReference>
<accession>A0A8D8X716</accession>
<protein>
    <recommendedName>
        <fullName evidence="1">RNase H type-1 domain-containing protein</fullName>
    </recommendedName>
</protein>
<dbReference type="InterPro" id="IPR002156">
    <property type="entry name" value="RNaseH_domain"/>
</dbReference>
<dbReference type="SUPFAM" id="SSF53098">
    <property type="entry name" value="Ribonuclease H-like"/>
    <property type="match status" value="1"/>
</dbReference>
<dbReference type="Pfam" id="PF00075">
    <property type="entry name" value="RNase_H"/>
    <property type="match status" value="1"/>
</dbReference>
<dbReference type="PROSITE" id="PS50879">
    <property type="entry name" value="RNASE_H_1"/>
    <property type="match status" value="1"/>
</dbReference>
<dbReference type="GO" id="GO:0004523">
    <property type="term" value="F:RNA-DNA hybrid ribonuclease activity"/>
    <property type="evidence" value="ECO:0007669"/>
    <property type="project" value="InterPro"/>
</dbReference>
<dbReference type="GO" id="GO:0003676">
    <property type="term" value="F:nucleic acid binding"/>
    <property type="evidence" value="ECO:0007669"/>
    <property type="project" value="InterPro"/>
</dbReference>
<dbReference type="Gene3D" id="3.30.420.10">
    <property type="entry name" value="Ribonuclease H-like superfamily/Ribonuclease H"/>
    <property type="match status" value="1"/>
</dbReference>
<dbReference type="EMBL" id="HBUF01266248">
    <property type="protein sequence ID" value="CAG6684199.1"/>
    <property type="molecule type" value="Transcribed_RNA"/>
</dbReference>
<sequence length="421" mass="48287">MKIFCNSKWGANYKSLLQLYRGFVRAKLDYGCVVYGSASESSLKTLDTIHHQGVRLALGAFKSSPIPSILSEAGEPPLSIRRQILTCNYLINLQRDPRHIHYSILENDNLSRVYARKSGFEKPLRYRSKAILDKANVTINSLNCYTSPSLPAPWIVKRPQVCYDLLKFDKKKDMHQEIRNAFQELIVERFSDSKLVYTDGSKTDDSIAAAFYSQDFKFSTKLNPMLSICNAELSAIWYAVNFILTVFSSIALDCTFLICCDSLSALQSLQDVYSLNPIAAEIRKLLLDSKIQFIWIPSHIGIAGNEEADRLAREELSSNSPVNGKIPLKDVKNLLKKKVTSSWNFEWTHLTNNKLRKIKHENKPWHPPQEWSRRDQVSLSRLRIGHTNFTHVYLMKKENPPLFSFIIDENITLVCSVQFHY</sequence>
<proteinExistence type="predicted"/>
<evidence type="ECO:0000259" key="1">
    <source>
        <dbReference type="PROSITE" id="PS50879"/>
    </source>
</evidence>
<name>A0A8D8X716_9HEMI</name>
<reference evidence="2" key="1">
    <citation type="submission" date="2021-05" db="EMBL/GenBank/DDBJ databases">
        <authorList>
            <person name="Alioto T."/>
            <person name="Alioto T."/>
            <person name="Gomez Garrido J."/>
        </authorList>
    </citation>
    <scope>NUCLEOTIDE SEQUENCE</scope>
</reference>
<organism evidence="2">
    <name type="scientific">Cacopsylla melanoneura</name>
    <dbReference type="NCBI Taxonomy" id="428564"/>
    <lineage>
        <taxon>Eukaryota</taxon>
        <taxon>Metazoa</taxon>
        <taxon>Ecdysozoa</taxon>
        <taxon>Arthropoda</taxon>
        <taxon>Hexapoda</taxon>
        <taxon>Insecta</taxon>
        <taxon>Pterygota</taxon>
        <taxon>Neoptera</taxon>
        <taxon>Paraneoptera</taxon>
        <taxon>Hemiptera</taxon>
        <taxon>Sternorrhyncha</taxon>
        <taxon>Psylloidea</taxon>
        <taxon>Psyllidae</taxon>
        <taxon>Psyllinae</taxon>
        <taxon>Cacopsylla</taxon>
    </lineage>
</organism>
<dbReference type="CDD" id="cd09276">
    <property type="entry name" value="Rnase_HI_RT_non_LTR"/>
    <property type="match status" value="1"/>
</dbReference>